<dbReference type="InterPro" id="IPR050204">
    <property type="entry name" value="AraC_XylS_family_regulators"/>
</dbReference>
<reference evidence="6" key="1">
    <citation type="journal article" date="2021" name="ISME J.">
        <title>Evolutionary origin and ecological implication of a unique nif island in free-living Bradyrhizobium lineages.</title>
        <authorList>
            <person name="Tao J."/>
        </authorList>
    </citation>
    <scope>NUCLEOTIDE SEQUENCE [LARGE SCALE GENOMIC DNA]</scope>
    <source>
        <strain evidence="6">SZCCT0094</strain>
    </source>
</reference>
<sequence>MHGVVRQRRLDRCRSDLEAARRTESITSIALRWGFNDPSHFSRLFGRRYGIAPRALARKRQEA</sequence>
<feature type="domain" description="HTH araC/xylS-type" evidence="4">
    <location>
        <begin position="1"/>
        <end position="59"/>
    </location>
</feature>
<dbReference type="InterPro" id="IPR018060">
    <property type="entry name" value="HTH_AraC"/>
</dbReference>
<keyword evidence="6" id="KW-1185">Reference proteome</keyword>
<evidence type="ECO:0000313" key="6">
    <source>
        <dbReference type="Proteomes" id="UP001314635"/>
    </source>
</evidence>
<dbReference type="PANTHER" id="PTHR46796:SF6">
    <property type="entry name" value="ARAC SUBFAMILY"/>
    <property type="match status" value="1"/>
</dbReference>
<dbReference type="Proteomes" id="UP001314635">
    <property type="component" value="Unassembled WGS sequence"/>
</dbReference>
<keyword evidence="1" id="KW-0805">Transcription regulation</keyword>
<dbReference type="Gene3D" id="1.10.10.60">
    <property type="entry name" value="Homeodomain-like"/>
    <property type="match status" value="1"/>
</dbReference>
<dbReference type="EMBL" id="JAFCLK010000026">
    <property type="protein sequence ID" value="MBR1139034.1"/>
    <property type="molecule type" value="Genomic_DNA"/>
</dbReference>
<evidence type="ECO:0000256" key="1">
    <source>
        <dbReference type="ARBA" id="ARBA00023015"/>
    </source>
</evidence>
<dbReference type="PANTHER" id="PTHR46796">
    <property type="entry name" value="HTH-TYPE TRANSCRIPTIONAL ACTIVATOR RHAS-RELATED"/>
    <property type="match status" value="1"/>
</dbReference>
<gene>
    <name evidence="5" type="ORF">JQ619_25050</name>
</gene>
<proteinExistence type="predicted"/>
<protein>
    <submittedName>
        <fullName evidence="5">Helix-turn-helix domain-containing protein</fullName>
    </submittedName>
</protein>
<accession>A0ABS5GCP3</accession>
<evidence type="ECO:0000259" key="4">
    <source>
        <dbReference type="PROSITE" id="PS01124"/>
    </source>
</evidence>
<evidence type="ECO:0000256" key="2">
    <source>
        <dbReference type="ARBA" id="ARBA00023125"/>
    </source>
</evidence>
<dbReference type="Pfam" id="PF12833">
    <property type="entry name" value="HTH_18"/>
    <property type="match status" value="1"/>
</dbReference>
<evidence type="ECO:0000313" key="5">
    <source>
        <dbReference type="EMBL" id="MBR1139034.1"/>
    </source>
</evidence>
<evidence type="ECO:0000256" key="3">
    <source>
        <dbReference type="ARBA" id="ARBA00023163"/>
    </source>
</evidence>
<organism evidence="5 6">
    <name type="scientific">Bradyrhizobium denitrificans</name>
    <dbReference type="NCBI Taxonomy" id="2734912"/>
    <lineage>
        <taxon>Bacteria</taxon>
        <taxon>Pseudomonadati</taxon>
        <taxon>Pseudomonadota</taxon>
        <taxon>Alphaproteobacteria</taxon>
        <taxon>Hyphomicrobiales</taxon>
        <taxon>Nitrobacteraceae</taxon>
        <taxon>Bradyrhizobium</taxon>
    </lineage>
</organism>
<name>A0ABS5GCP3_9BRAD</name>
<dbReference type="PRINTS" id="PR00032">
    <property type="entry name" value="HTHARAC"/>
</dbReference>
<dbReference type="InterPro" id="IPR009057">
    <property type="entry name" value="Homeodomain-like_sf"/>
</dbReference>
<dbReference type="PROSITE" id="PS01124">
    <property type="entry name" value="HTH_ARAC_FAMILY_2"/>
    <property type="match status" value="1"/>
</dbReference>
<comment type="caution">
    <text evidence="5">The sequence shown here is derived from an EMBL/GenBank/DDBJ whole genome shotgun (WGS) entry which is preliminary data.</text>
</comment>
<dbReference type="SMART" id="SM00342">
    <property type="entry name" value="HTH_ARAC"/>
    <property type="match status" value="1"/>
</dbReference>
<dbReference type="InterPro" id="IPR020449">
    <property type="entry name" value="Tscrpt_reg_AraC-type_HTH"/>
</dbReference>
<keyword evidence="2" id="KW-0238">DNA-binding</keyword>
<dbReference type="RefSeq" id="WP_210263889.1">
    <property type="nucleotide sequence ID" value="NZ_JABFDP010000011.1"/>
</dbReference>
<keyword evidence="3" id="KW-0804">Transcription</keyword>
<dbReference type="SUPFAM" id="SSF46689">
    <property type="entry name" value="Homeodomain-like"/>
    <property type="match status" value="1"/>
</dbReference>